<evidence type="ECO:0000259" key="6">
    <source>
        <dbReference type="PROSITE" id="PS50850"/>
    </source>
</evidence>
<protein>
    <submittedName>
        <fullName evidence="7">Arabinose efflux permease family protein</fullName>
    </submittedName>
</protein>
<dbReference type="SUPFAM" id="SSF103473">
    <property type="entry name" value="MFS general substrate transporter"/>
    <property type="match status" value="1"/>
</dbReference>
<feature type="transmembrane region" description="Helical" evidence="5">
    <location>
        <begin position="181"/>
        <end position="204"/>
    </location>
</feature>
<dbReference type="InterPro" id="IPR036259">
    <property type="entry name" value="MFS_trans_sf"/>
</dbReference>
<feature type="domain" description="Major facilitator superfamily (MFS) profile" evidence="6">
    <location>
        <begin position="54"/>
        <end position="466"/>
    </location>
</feature>
<dbReference type="Pfam" id="PF07690">
    <property type="entry name" value="MFS_1"/>
    <property type="match status" value="1"/>
</dbReference>
<reference evidence="7 8" key="1">
    <citation type="submission" date="2019-08" db="EMBL/GenBank/DDBJ databases">
        <authorList>
            <person name="Herpell B J."/>
        </authorList>
    </citation>
    <scope>NUCLEOTIDE SEQUENCE [LARGE SCALE GENOMIC DNA]</scope>
    <source>
        <strain evidence="8">Msb3</strain>
    </source>
</reference>
<evidence type="ECO:0000256" key="2">
    <source>
        <dbReference type="ARBA" id="ARBA00022692"/>
    </source>
</evidence>
<dbReference type="PANTHER" id="PTHR23508">
    <property type="entry name" value="CARBOXYLIC ACID TRANSPORTER PROTEIN HOMOLOG"/>
    <property type="match status" value="1"/>
</dbReference>
<dbReference type="PROSITE" id="PS00217">
    <property type="entry name" value="SUGAR_TRANSPORT_2"/>
    <property type="match status" value="1"/>
</dbReference>
<evidence type="ECO:0000256" key="1">
    <source>
        <dbReference type="ARBA" id="ARBA00004141"/>
    </source>
</evidence>
<dbReference type="InterPro" id="IPR005829">
    <property type="entry name" value="Sugar_transporter_CS"/>
</dbReference>
<feature type="transmembrane region" description="Helical" evidence="5">
    <location>
        <begin position="439"/>
        <end position="461"/>
    </location>
</feature>
<feature type="transmembrane region" description="Helical" evidence="5">
    <location>
        <begin position="411"/>
        <end position="433"/>
    </location>
</feature>
<organism evidence="7 8">
    <name type="scientific">Paraburkholderia dioscoreae</name>
    <dbReference type="NCBI Taxonomy" id="2604047"/>
    <lineage>
        <taxon>Bacteria</taxon>
        <taxon>Pseudomonadati</taxon>
        <taxon>Pseudomonadota</taxon>
        <taxon>Betaproteobacteria</taxon>
        <taxon>Burkholderiales</taxon>
        <taxon>Burkholderiaceae</taxon>
        <taxon>Paraburkholderia</taxon>
    </lineage>
</organism>
<comment type="subcellular location">
    <subcellularLocation>
        <location evidence="1">Membrane</location>
        <topology evidence="1">Multi-pass membrane protein</topology>
    </subcellularLocation>
</comment>
<evidence type="ECO:0000256" key="5">
    <source>
        <dbReference type="SAM" id="Phobius"/>
    </source>
</evidence>
<dbReference type="GO" id="GO:0005886">
    <property type="term" value="C:plasma membrane"/>
    <property type="evidence" value="ECO:0007669"/>
    <property type="project" value="TreeGrafter"/>
</dbReference>
<feature type="transmembrane region" description="Helical" evidence="5">
    <location>
        <begin position="122"/>
        <end position="142"/>
    </location>
</feature>
<feature type="transmembrane region" description="Helical" evidence="5">
    <location>
        <begin position="354"/>
        <end position="370"/>
    </location>
</feature>
<dbReference type="GO" id="GO:0046943">
    <property type="term" value="F:carboxylic acid transmembrane transporter activity"/>
    <property type="evidence" value="ECO:0007669"/>
    <property type="project" value="TreeGrafter"/>
</dbReference>
<dbReference type="Gene3D" id="1.20.1250.20">
    <property type="entry name" value="MFS general substrate transporter like domains"/>
    <property type="match status" value="1"/>
</dbReference>
<feature type="transmembrane region" description="Helical" evidence="5">
    <location>
        <begin position="148"/>
        <end position="169"/>
    </location>
</feature>
<feature type="transmembrane region" description="Helical" evidence="5">
    <location>
        <begin position="210"/>
        <end position="229"/>
    </location>
</feature>
<dbReference type="Proteomes" id="UP000325811">
    <property type="component" value="Chromosome I"/>
</dbReference>
<feature type="transmembrane region" description="Helical" evidence="5">
    <location>
        <begin position="376"/>
        <end position="399"/>
    </location>
</feature>
<proteinExistence type="predicted"/>
<dbReference type="InterPro" id="IPR011701">
    <property type="entry name" value="MFS"/>
</dbReference>
<dbReference type="InterPro" id="IPR020846">
    <property type="entry name" value="MFS_dom"/>
</dbReference>
<evidence type="ECO:0000313" key="7">
    <source>
        <dbReference type="EMBL" id="VVD26695.1"/>
    </source>
</evidence>
<feature type="transmembrane region" description="Helical" evidence="5">
    <location>
        <begin position="321"/>
        <end position="342"/>
    </location>
</feature>
<keyword evidence="3 5" id="KW-1133">Transmembrane helix</keyword>
<dbReference type="AlphaFoldDB" id="A0A5Q4Z5M8"/>
<dbReference type="PANTHER" id="PTHR23508:SF10">
    <property type="entry name" value="CARBOXYLIC ACID TRANSPORTER PROTEIN HOMOLOG"/>
    <property type="match status" value="1"/>
</dbReference>
<sequence>MSSERCVAIRQHRFHSSPRRIGATLGAIRFSRRCIVKTLANHELHIPARTTGIVLLLCWLAILSEGYDLGVMGTIIPALLKDPVWHLSPLEIGTMGSAALLGTLIGAYAFGVLSDLVGRKRVLIACVALFSLSMLAAANASTPAMFSFVRLIGGLGLGGVISAAATLTVEYSAAKSKNLNFALMYSGYSLGALVSALVGMAFMAAHGWRAIVAVGFLPIVFVPFMMWLLPESLDYLVATNRLDQAGKLAKRLGISLEAVVGKRNGVDHSLALRDVVEALFNRETFVTTMLVWITEFMAILVIYGLGVWLPQIMRKSGYDLGSSLLFLVVFSLASAIGGVLLGRISDRFGAQKTIGLWFFIGALAIAGLSIKSSLLVNYVLVSLAGFGTVSAGLIYLGFIPTLYPLHARTTATGWAVGFGRFGAMTGPLVGGVITGMNVGVTWAFMIFAGAALISCLAILCIPRKAPAVQQRASIGATLNSH</sequence>
<dbReference type="CDD" id="cd17365">
    <property type="entry name" value="MFS_PcaK_like"/>
    <property type="match status" value="1"/>
</dbReference>
<dbReference type="EMBL" id="LR699553">
    <property type="protein sequence ID" value="VVD26695.1"/>
    <property type="molecule type" value="Genomic_DNA"/>
</dbReference>
<feature type="transmembrane region" description="Helical" evidence="5">
    <location>
        <begin position="289"/>
        <end position="309"/>
    </location>
</feature>
<gene>
    <name evidence="7" type="ORF">PDMSB3_0233</name>
</gene>
<evidence type="ECO:0000313" key="8">
    <source>
        <dbReference type="Proteomes" id="UP000325811"/>
    </source>
</evidence>
<keyword evidence="2 5" id="KW-0812">Transmembrane</keyword>
<accession>A0A5Q4Z5M8</accession>
<feature type="transmembrane region" description="Helical" evidence="5">
    <location>
        <begin position="92"/>
        <end position="110"/>
    </location>
</feature>
<keyword evidence="4 5" id="KW-0472">Membrane</keyword>
<feature type="transmembrane region" description="Helical" evidence="5">
    <location>
        <begin position="53"/>
        <end position="80"/>
    </location>
</feature>
<name>A0A5Q4Z5M8_9BURK</name>
<dbReference type="PROSITE" id="PS50850">
    <property type="entry name" value="MFS"/>
    <property type="match status" value="1"/>
</dbReference>
<evidence type="ECO:0000256" key="3">
    <source>
        <dbReference type="ARBA" id="ARBA00022989"/>
    </source>
</evidence>
<dbReference type="KEGG" id="pdio:PDMSB3_0233"/>
<evidence type="ECO:0000256" key="4">
    <source>
        <dbReference type="ARBA" id="ARBA00023136"/>
    </source>
</evidence>
<keyword evidence="8" id="KW-1185">Reference proteome</keyword>